<proteinExistence type="predicted"/>
<dbReference type="EMBL" id="JBHSDK010000002">
    <property type="protein sequence ID" value="MFC4334077.1"/>
    <property type="molecule type" value="Genomic_DNA"/>
</dbReference>
<gene>
    <name evidence="1" type="ORF">ACFPET_02570</name>
</gene>
<keyword evidence="2" id="KW-1185">Reference proteome</keyword>
<comment type="caution">
    <text evidence="1">The sequence shown here is derived from an EMBL/GenBank/DDBJ whole genome shotgun (WGS) entry which is preliminary data.</text>
</comment>
<accession>A0ABV8TTR9</accession>
<reference evidence="2" key="1">
    <citation type="journal article" date="2019" name="Int. J. Syst. Evol. Microbiol.">
        <title>The Global Catalogue of Microorganisms (GCM) 10K type strain sequencing project: providing services to taxonomists for standard genome sequencing and annotation.</title>
        <authorList>
            <consortium name="The Broad Institute Genomics Platform"/>
            <consortium name="The Broad Institute Genome Sequencing Center for Infectious Disease"/>
            <person name="Wu L."/>
            <person name="Ma J."/>
        </authorList>
    </citation>
    <scope>NUCLEOTIDE SEQUENCE [LARGE SCALE GENOMIC DNA]</scope>
    <source>
        <strain evidence="2">IBRC-M 10908</strain>
    </source>
</reference>
<dbReference type="RefSeq" id="WP_380617811.1">
    <property type="nucleotide sequence ID" value="NZ_JBHSDK010000002.1"/>
</dbReference>
<organism evidence="1 2">
    <name type="scientific">Salininema proteolyticum</name>
    <dbReference type="NCBI Taxonomy" id="1607685"/>
    <lineage>
        <taxon>Bacteria</taxon>
        <taxon>Bacillati</taxon>
        <taxon>Actinomycetota</taxon>
        <taxon>Actinomycetes</taxon>
        <taxon>Glycomycetales</taxon>
        <taxon>Glycomycetaceae</taxon>
        <taxon>Salininema</taxon>
    </lineage>
</organism>
<evidence type="ECO:0000313" key="1">
    <source>
        <dbReference type="EMBL" id="MFC4334077.1"/>
    </source>
</evidence>
<dbReference type="Proteomes" id="UP001595823">
    <property type="component" value="Unassembled WGS sequence"/>
</dbReference>
<evidence type="ECO:0008006" key="3">
    <source>
        <dbReference type="Google" id="ProtNLM"/>
    </source>
</evidence>
<evidence type="ECO:0000313" key="2">
    <source>
        <dbReference type="Proteomes" id="UP001595823"/>
    </source>
</evidence>
<name>A0ABV8TTR9_9ACTN</name>
<protein>
    <recommendedName>
        <fullName evidence="3">AbiTii domain-containing protein</fullName>
    </recommendedName>
</protein>
<sequence>MLNISTNDVVVESNRVACNWVQSNRIETIESAMRHYERVESLNEIHGFLMCDCPRLNCSQKSEFLSALQFLEGQHIEFDQIWMQWIEDSRIRVDDVLEVVSLNLRTMVPEIVNAEPPEAKRDTSIELHRLAISSVCRGLIRLAEAYYNWEPSKPLVSIPWAVNMPRYPELKDHVTPGLIIRDLETQIGAALNISQILYEENGRKYSEDDGDPPYVEALHWRSSTRETLLQFKTIDVVGEFDRITRSMPWVSSPFIEKSHELALRFLKPAHEYLQGLRNRMVEFNETTGTQETYPVVMHIRDNKFYGSQIAAQLTTLNSTIKGVEHAGNQAIADALTSLQKAIAEDRTLSDENRAELVDNVSLLAESAQLAPEKRRQGLLRASVSALSHAAKGAESLRVVWDKVGDPIYKFFF</sequence>